<keyword evidence="4" id="KW-1185">Reference proteome</keyword>
<feature type="region of interest" description="Disordered" evidence="2">
    <location>
        <begin position="231"/>
        <end position="408"/>
    </location>
</feature>
<reference evidence="3" key="1">
    <citation type="journal article" date="2020" name="Nat. Commun.">
        <title>Large-scale genome sequencing of mycorrhizal fungi provides insights into the early evolution of symbiotic traits.</title>
        <authorList>
            <person name="Miyauchi S."/>
            <person name="Kiss E."/>
            <person name="Kuo A."/>
            <person name="Drula E."/>
            <person name="Kohler A."/>
            <person name="Sanchez-Garcia M."/>
            <person name="Morin E."/>
            <person name="Andreopoulos B."/>
            <person name="Barry K.W."/>
            <person name="Bonito G."/>
            <person name="Buee M."/>
            <person name="Carver A."/>
            <person name="Chen C."/>
            <person name="Cichocki N."/>
            <person name="Clum A."/>
            <person name="Culley D."/>
            <person name="Crous P.W."/>
            <person name="Fauchery L."/>
            <person name="Girlanda M."/>
            <person name="Hayes R.D."/>
            <person name="Keri Z."/>
            <person name="LaButti K."/>
            <person name="Lipzen A."/>
            <person name="Lombard V."/>
            <person name="Magnuson J."/>
            <person name="Maillard F."/>
            <person name="Murat C."/>
            <person name="Nolan M."/>
            <person name="Ohm R.A."/>
            <person name="Pangilinan J."/>
            <person name="Pereira M.F."/>
            <person name="Perotto S."/>
            <person name="Peter M."/>
            <person name="Pfister S."/>
            <person name="Riley R."/>
            <person name="Sitrit Y."/>
            <person name="Stielow J.B."/>
            <person name="Szollosi G."/>
            <person name="Zifcakova L."/>
            <person name="Stursova M."/>
            <person name="Spatafora J.W."/>
            <person name="Tedersoo L."/>
            <person name="Vaario L.M."/>
            <person name="Yamada A."/>
            <person name="Yan M."/>
            <person name="Wang P."/>
            <person name="Xu J."/>
            <person name="Bruns T."/>
            <person name="Baldrian P."/>
            <person name="Vilgalys R."/>
            <person name="Dunand C."/>
            <person name="Henrissat B."/>
            <person name="Grigoriev I.V."/>
            <person name="Hibbett D."/>
            <person name="Nagy L.G."/>
            <person name="Martin F.M."/>
        </authorList>
    </citation>
    <scope>NUCLEOTIDE SEQUENCE</scope>
    <source>
        <strain evidence="3">UH-Tt-Lm1</strain>
    </source>
</reference>
<dbReference type="OrthoDB" id="78858at2759"/>
<dbReference type="InterPro" id="IPR019152">
    <property type="entry name" value="DUF2046"/>
</dbReference>
<reference evidence="3" key="2">
    <citation type="submission" date="2020-11" db="EMBL/GenBank/DDBJ databases">
        <authorList>
            <consortium name="DOE Joint Genome Institute"/>
            <person name="Kuo A."/>
            <person name="Miyauchi S."/>
            <person name="Kiss E."/>
            <person name="Drula E."/>
            <person name="Kohler A."/>
            <person name="Sanchez-Garcia M."/>
            <person name="Andreopoulos B."/>
            <person name="Barry K.W."/>
            <person name="Bonito G."/>
            <person name="Buee M."/>
            <person name="Carver A."/>
            <person name="Chen C."/>
            <person name="Cichocki N."/>
            <person name="Clum A."/>
            <person name="Culley D."/>
            <person name="Crous P.W."/>
            <person name="Fauchery L."/>
            <person name="Girlanda M."/>
            <person name="Hayes R."/>
            <person name="Keri Z."/>
            <person name="Labutti K."/>
            <person name="Lipzen A."/>
            <person name="Lombard V."/>
            <person name="Magnuson J."/>
            <person name="Maillard F."/>
            <person name="Morin E."/>
            <person name="Murat C."/>
            <person name="Nolan M."/>
            <person name="Ohm R."/>
            <person name="Pangilinan J."/>
            <person name="Pereira M."/>
            <person name="Perotto S."/>
            <person name="Peter M."/>
            <person name="Riley R."/>
            <person name="Sitrit Y."/>
            <person name="Stielow B."/>
            <person name="Szollosi G."/>
            <person name="Zifcakova L."/>
            <person name="Stursova M."/>
            <person name="Spatafora J.W."/>
            <person name="Tedersoo L."/>
            <person name="Vaario L.-M."/>
            <person name="Yamada A."/>
            <person name="Yan M."/>
            <person name="Wang P."/>
            <person name="Xu J."/>
            <person name="Bruns T."/>
            <person name="Baldrian P."/>
            <person name="Vilgalys R."/>
            <person name="Henrissat B."/>
            <person name="Grigoriev I.V."/>
            <person name="Hibbett D."/>
            <person name="Nagy L.G."/>
            <person name="Martin F.M."/>
        </authorList>
    </citation>
    <scope>NUCLEOTIDE SEQUENCE</scope>
    <source>
        <strain evidence="3">UH-Tt-Lm1</strain>
    </source>
</reference>
<organism evidence="3 4">
    <name type="scientific">Thelephora terrestris</name>
    <dbReference type="NCBI Taxonomy" id="56493"/>
    <lineage>
        <taxon>Eukaryota</taxon>
        <taxon>Fungi</taxon>
        <taxon>Dikarya</taxon>
        <taxon>Basidiomycota</taxon>
        <taxon>Agaricomycotina</taxon>
        <taxon>Agaricomycetes</taxon>
        <taxon>Thelephorales</taxon>
        <taxon>Thelephoraceae</taxon>
        <taxon>Thelephora</taxon>
    </lineage>
</organism>
<feature type="compositionally biased region" description="Low complexity" evidence="2">
    <location>
        <begin position="319"/>
        <end position="331"/>
    </location>
</feature>
<dbReference type="AlphaFoldDB" id="A0A9P6HJ59"/>
<dbReference type="PANTHER" id="PTHR15276:SF0">
    <property type="entry name" value="COILED-COIL DOMAIN-CONTAINING PROTEIN 6"/>
    <property type="match status" value="1"/>
</dbReference>
<feature type="coiled-coil region" evidence="1">
    <location>
        <begin position="41"/>
        <end position="90"/>
    </location>
</feature>
<feature type="compositionally biased region" description="Basic and acidic residues" evidence="2">
    <location>
        <begin position="347"/>
        <end position="359"/>
    </location>
</feature>
<feature type="compositionally biased region" description="Low complexity" evidence="2">
    <location>
        <begin position="288"/>
        <end position="299"/>
    </location>
</feature>
<evidence type="ECO:0000313" key="4">
    <source>
        <dbReference type="Proteomes" id="UP000736335"/>
    </source>
</evidence>
<gene>
    <name evidence="3" type="ORF">BJ322DRAFT_1048456</name>
</gene>
<accession>A0A9P6HJ59</accession>
<sequence>MHLSLAPCVAFAMSLSPPVWRYPQLASSSSKREEDLINAYEAEEEKIINVLSRKLEKLREEKIELENVLEAESEAQVNRLNREISTLRLAAAQNGTNGTNSVNGAGSNGASTSALADGLADFRTRRWASLTGTSAGPSTDTVLEALRRENEQLRGRVADMERDYVKLMRLNEIYREELIDHRRRMGVSVDNLIGISNVEPVSHSRRRQSFSSGTSISPTVGILSAQMTRLGSGVPIPRSSSRIHRPTMDHLSETSTPLSRSPASSSESPFLLSPVPASFASVNTQMTSPPSSSLNSNPPQMIGTPRLTLTYPTNPPPSLSSSFGSPSAYASPRREQSSSPILNRPDVVNRRPSFDRRFGDSGSTLIRGRSGSRRESVERGARVAETGSLIRSRGGSLSGPGPSTLSSR</sequence>
<name>A0A9P6HJ59_9AGAM</name>
<feature type="compositionally biased region" description="Low complexity" evidence="2">
    <location>
        <begin position="383"/>
        <end position="408"/>
    </location>
</feature>
<evidence type="ECO:0000256" key="1">
    <source>
        <dbReference type="SAM" id="Coils"/>
    </source>
</evidence>
<dbReference type="Pfam" id="PF09755">
    <property type="entry name" value="DUF2046"/>
    <property type="match status" value="1"/>
</dbReference>
<dbReference type="Proteomes" id="UP000736335">
    <property type="component" value="Unassembled WGS sequence"/>
</dbReference>
<evidence type="ECO:0000313" key="3">
    <source>
        <dbReference type="EMBL" id="KAF9788357.1"/>
    </source>
</evidence>
<feature type="compositionally biased region" description="Basic and acidic residues" evidence="2">
    <location>
        <begin position="372"/>
        <end position="382"/>
    </location>
</feature>
<feature type="compositionally biased region" description="Low complexity" evidence="2">
    <location>
        <begin position="255"/>
        <end position="276"/>
    </location>
</feature>
<keyword evidence="1" id="KW-0175">Coiled coil</keyword>
<feature type="coiled-coil region" evidence="1">
    <location>
        <begin position="143"/>
        <end position="177"/>
    </location>
</feature>
<dbReference type="PANTHER" id="PTHR15276">
    <property type="entry name" value="H4 D10S170 PROTEIN-RELATED"/>
    <property type="match status" value="1"/>
</dbReference>
<comment type="caution">
    <text evidence="3">The sequence shown here is derived from an EMBL/GenBank/DDBJ whole genome shotgun (WGS) entry which is preliminary data.</text>
</comment>
<protein>
    <submittedName>
        <fullName evidence="3">Uncharacterized protein</fullName>
    </submittedName>
</protein>
<evidence type="ECO:0000256" key="2">
    <source>
        <dbReference type="SAM" id="MobiDB-lite"/>
    </source>
</evidence>
<dbReference type="EMBL" id="WIUZ02000004">
    <property type="protein sequence ID" value="KAF9788357.1"/>
    <property type="molecule type" value="Genomic_DNA"/>
</dbReference>
<proteinExistence type="predicted"/>